<evidence type="ECO:0000313" key="2">
    <source>
        <dbReference type="EMBL" id="NDW46910.1"/>
    </source>
</evidence>
<protein>
    <recommendedName>
        <fullName evidence="1">DUF6946 domain-containing protein</fullName>
    </recommendedName>
</protein>
<sequence>MAKVYVPSTGVEDWKRFLANPETQWQRGYSAMAAALSWEAAQGLPPEISDLVGGSPELLLAIPEHKVALPGGRRDSQCDVFALVRAGEETLAIAVEAKVNETFGPTVGEWMSNASDGKLERMRFIRDLLGLSAPPPDDLRYQLLHRTAAAILEARRFKTDRAAMIVQSFSQNHRWFEDFAAFARLFGLKARPGQAMNHILPSSMPLLLGWAVGSPDFL</sequence>
<accession>A0A6B2NUY2</accession>
<proteinExistence type="predicted"/>
<comment type="caution">
    <text evidence="2">The sequence shown here is derived from an EMBL/GenBank/DDBJ whole genome shotgun (WGS) entry which is preliminary data.</text>
</comment>
<dbReference type="AlphaFoldDB" id="A0A6B2NUY2"/>
<feature type="domain" description="DUF6946" evidence="1">
    <location>
        <begin position="7"/>
        <end position="214"/>
    </location>
</feature>
<name>A0A6B2NUY2_9RHOB</name>
<organism evidence="2">
    <name type="scientific">Ruegeria sp. PrR005</name>
    <dbReference type="NCBI Taxonomy" id="2706882"/>
    <lineage>
        <taxon>Bacteria</taxon>
        <taxon>Pseudomonadati</taxon>
        <taxon>Pseudomonadota</taxon>
        <taxon>Alphaproteobacteria</taxon>
        <taxon>Rhodobacterales</taxon>
        <taxon>Roseobacteraceae</taxon>
        <taxon>Ruegeria</taxon>
    </lineage>
</organism>
<dbReference type="RefSeq" id="WP_164131929.1">
    <property type="nucleotide sequence ID" value="NZ_JAAGOX010000043.1"/>
</dbReference>
<reference evidence="2" key="1">
    <citation type="submission" date="2020-02" db="EMBL/GenBank/DDBJ databases">
        <title>Delineation of the pyrene-degrading pathway in Roseobacter clade bacteria by genomic analysis.</title>
        <authorList>
            <person name="Zhou H."/>
            <person name="Wang H."/>
        </authorList>
    </citation>
    <scope>NUCLEOTIDE SEQUENCE</scope>
    <source>
        <strain evidence="2">PrR005</strain>
    </source>
</reference>
<dbReference type="EMBL" id="JAAGOX010000043">
    <property type="protein sequence ID" value="NDW46910.1"/>
    <property type="molecule type" value="Genomic_DNA"/>
</dbReference>
<evidence type="ECO:0000259" key="1">
    <source>
        <dbReference type="Pfam" id="PF22187"/>
    </source>
</evidence>
<dbReference type="Pfam" id="PF22187">
    <property type="entry name" value="DUF6946"/>
    <property type="match status" value="1"/>
</dbReference>
<gene>
    <name evidence="2" type="ORF">G0P99_18340</name>
</gene>
<dbReference type="InterPro" id="IPR054024">
    <property type="entry name" value="DUF6946"/>
</dbReference>